<sequence length="200" mass="22300">MGKFAYLAVEPNADLIDSDLREVAGAAKKLFNHAFILAGGISFGTTFLKSIASFAAIYLLILDRTNWRTNISTFLLVPYIFFSLPTLLFSFLRGELGKWLALVAVLVRLFFPKHFPDWLEMPASLILLLAVAPDLLAHSIRDSILGPCICFFVACFLVQEHIRASGGFMNSFTKSHGLSNCIGLVLILIYPTWSMILYFI</sequence>
<comment type="caution">
    <text evidence="1">The sequence shown here is derived from an EMBL/GenBank/DDBJ whole genome shotgun (WGS) entry which is preliminary data.</text>
</comment>
<reference evidence="2" key="1">
    <citation type="journal article" date="2022" name="Nat. Commun.">
        <title>Chromosome evolution and the genetic basis of agronomically important traits in greater yam.</title>
        <authorList>
            <person name="Bredeson J.V."/>
            <person name="Lyons J.B."/>
            <person name="Oniyinde I.O."/>
            <person name="Okereke N.R."/>
            <person name="Kolade O."/>
            <person name="Nnabue I."/>
            <person name="Nwadili C.O."/>
            <person name="Hribova E."/>
            <person name="Parker M."/>
            <person name="Nwogha J."/>
            <person name="Shu S."/>
            <person name="Carlson J."/>
            <person name="Kariba R."/>
            <person name="Muthemba S."/>
            <person name="Knop K."/>
            <person name="Barton G.J."/>
            <person name="Sherwood A.V."/>
            <person name="Lopez-Montes A."/>
            <person name="Asiedu R."/>
            <person name="Jamnadass R."/>
            <person name="Muchugi A."/>
            <person name="Goodstein D."/>
            <person name="Egesi C.N."/>
            <person name="Featherston J."/>
            <person name="Asfaw A."/>
            <person name="Simpson G.G."/>
            <person name="Dolezel J."/>
            <person name="Hendre P.S."/>
            <person name="Van Deynze A."/>
            <person name="Kumar P.L."/>
            <person name="Obidiegwu J.E."/>
            <person name="Bhattacharjee R."/>
            <person name="Rokhsar D.S."/>
        </authorList>
    </citation>
    <scope>NUCLEOTIDE SEQUENCE [LARGE SCALE GENOMIC DNA]</scope>
    <source>
        <strain evidence="2">cv. TDa95/00328</strain>
    </source>
</reference>
<accession>A0ACB7UKC6</accession>
<keyword evidence="2" id="KW-1185">Reference proteome</keyword>
<protein>
    <submittedName>
        <fullName evidence="1">Cold-regulated 413 protein</fullName>
    </submittedName>
</protein>
<organism evidence="1 2">
    <name type="scientific">Dioscorea alata</name>
    <name type="common">Purple yam</name>
    <dbReference type="NCBI Taxonomy" id="55571"/>
    <lineage>
        <taxon>Eukaryota</taxon>
        <taxon>Viridiplantae</taxon>
        <taxon>Streptophyta</taxon>
        <taxon>Embryophyta</taxon>
        <taxon>Tracheophyta</taxon>
        <taxon>Spermatophyta</taxon>
        <taxon>Magnoliopsida</taxon>
        <taxon>Liliopsida</taxon>
        <taxon>Dioscoreales</taxon>
        <taxon>Dioscoreaceae</taxon>
        <taxon>Dioscorea</taxon>
    </lineage>
</organism>
<proteinExistence type="predicted"/>
<evidence type="ECO:0000313" key="1">
    <source>
        <dbReference type="EMBL" id="KAH7660922.1"/>
    </source>
</evidence>
<dbReference type="EMBL" id="CM037025">
    <property type="protein sequence ID" value="KAH7660922.1"/>
    <property type="molecule type" value="Genomic_DNA"/>
</dbReference>
<name>A0ACB7UKC6_DIOAL</name>
<gene>
    <name evidence="1" type="ORF">IHE45_15G027600</name>
</gene>
<evidence type="ECO:0000313" key="2">
    <source>
        <dbReference type="Proteomes" id="UP000827976"/>
    </source>
</evidence>
<dbReference type="Proteomes" id="UP000827976">
    <property type="component" value="Chromosome 15"/>
</dbReference>